<dbReference type="PROSITE" id="PS50146">
    <property type="entry name" value="DAGK"/>
    <property type="match status" value="1"/>
</dbReference>
<comment type="similarity">
    <text evidence="3 15">Belongs to the eukaryotic diacylglycerol kinase family.</text>
</comment>
<keyword evidence="9 15" id="KW-0418">Kinase</keyword>
<dbReference type="Gene3D" id="3.30.60.20">
    <property type="match status" value="2"/>
</dbReference>
<comment type="catalytic activity">
    <reaction evidence="15">
        <text>a 1,2-diacyl-sn-glycerol + ATP = a 1,2-diacyl-sn-glycero-3-phosphate + ADP + H(+)</text>
        <dbReference type="Rhea" id="RHEA:10272"/>
        <dbReference type="ChEBI" id="CHEBI:15378"/>
        <dbReference type="ChEBI" id="CHEBI:17815"/>
        <dbReference type="ChEBI" id="CHEBI:30616"/>
        <dbReference type="ChEBI" id="CHEBI:58608"/>
        <dbReference type="ChEBI" id="CHEBI:456216"/>
        <dbReference type="EC" id="2.7.1.107"/>
    </reaction>
</comment>
<dbReference type="PANTHER" id="PTHR11255:SF54">
    <property type="entry name" value="DIACYLGLYCEROL KINASE THETA"/>
    <property type="match status" value="1"/>
</dbReference>
<keyword evidence="20" id="KW-1185">Reference proteome</keyword>
<keyword evidence="12" id="KW-0443">Lipid metabolism</keyword>
<dbReference type="Ensembl" id="ENSHCOT00000011016.1">
    <property type="protein sequence ID" value="ENSHCOP00000002079.1"/>
    <property type="gene ID" value="ENSHCOG00000003297.1"/>
</dbReference>
<keyword evidence="4 15" id="KW-0808">Transferase</keyword>
<dbReference type="Pfam" id="PF00788">
    <property type="entry name" value="RA"/>
    <property type="match status" value="1"/>
</dbReference>
<keyword evidence="8" id="KW-0863">Zinc-finger</keyword>
<feature type="domain" description="Phorbol-ester/DAG-type" evidence="17">
    <location>
        <begin position="97"/>
        <end position="144"/>
    </location>
</feature>
<dbReference type="GeneTree" id="ENSGT00940000159492"/>
<dbReference type="CDD" id="cd17111">
    <property type="entry name" value="RA1_DAGK-theta"/>
    <property type="match status" value="1"/>
</dbReference>
<dbReference type="InterPro" id="IPR001206">
    <property type="entry name" value="Diacylglycerol_kinase_cat_dom"/>
</dbReference>
<dbReference type="GO" id="GO:0046486">
    <property type="term" value="P:glycerolipid metabolic process"/>
    <property type="evidence" value="ECO:0007669"/>
    <property type="project" value="UniProtKB-UniPathway"/>
</dbReference>
<feature type="compositionally biased region" description="Basic residues" evidence="16">
    <location>
        <begin position="838"/>
        <end position="848"/>
    </location>
</feature>
<evidence type="ECO:0000256" key="13">
    <source>
        <dbReference type="ARBA" id="ARBA00023136"/>
    </source>
</evidence>
<evidence type="ECO:0000256" key="12">
    <source>
        <dbReference type="ARBA" id="ARBA00023098"/>
    </source>
</evidence>
<name>A0A3Q3D424_HIPCM</name>
<dbReference type="PROSITE" id="PS00479">
    <property type="entry name" value="ZF_DAG_PE_1"/>
    <property type="match status" value="1"/>
</dbReference>
<dbReference type="GO" id="GO:0005524">
    <property type="term" value="F:ATP binding"/>
    <property type="evidence" value="ECO:0007669"/>
    <property type="project" value="UniProtKB-KW"/>
</dbReference>
<evidence type="ECO:0000313" key="19">
    <source>
        <dbReference type="Ensembl" id="ENSHCOP00000002079.1"/>
    </source>
</evidence>
<evidence type="ECO:0000256" key="1">
    <source>
        <dbReference type="ARBA" id="ARBA00004370"/>
    </source>
</evidence>
<keyword evidence="13" id="KW-0472">Membrane</keyword>
<evidence type="ECO:0000256" key="14">
    <source>
        <dbReference type="ARBA" id="ARBA00023371"/>
    </source>
</evidence>
<dbReference type="InterPro" id="IPR002219">
    <property type="entry name" value="PKC_DAG/PE"/>
</dbReference>
<comment type="subcellular location">
    <subcellularLocation>
        <location evidence="1">Membrane</location>
    </subcellularLocation>
</comment>
<evidence type="ECO:0000256" key="2">
    <source>
        <dbReference type="ARBA" id="ARBA00005175"/>
    </source>
</evidence>
<keyword evidence="11 15" id="KW-0067">ATP-binding</keyword>
<dbReference type="OMA" id="TCKDLWK"/>
<dbReference type="GO" id="GO:0004143">
    <property type="term" value="F:ATP-dependent diacylglycerol kinase activity"/>
    <property type="evidence" value="ECO:0007669"/>
    <property type="project" value="UniProtKB-EC"/>
</dbReference>
<dbReference type="GO" id="GO:0008270">
    <property type="term" value="F:zinc ion binding"/>
    <property type="evidence" value="ECO:0007669"/>
    <property type="project" value="UniProtKB-KW"/>
</dbReference>
<dbReference type="InterPro" id="IPR037607">
    <property type="entry name" value="DGK"/>
</dbReference>
<evidence type="ECO:0000259" key="18">
    <source>
        <dbReference type="PROSITE" id="PS50146"/>
    </source>
</evidence>
<dbReference type="PRINTS" id="PR00008">
    <property type="entry name" value="DAGPEDOMAIN"/>
</dbReference>
<dbReference type="UniPathway" id="UPA00230"/>
<dbReference type="SUPFAM" id="SSF57889">
    <property type="entry name" value="Cysteine-rich domain"/>
    <property type="match status" value="2"/>
</dbReference>
<dbReference type="InterPro" id="IPR046349">
    <property type="entry name" value="C1-like_sf"/>
</dbReference>
<dbReference type="InterPro" id="IPR056392">
    <property type="entry name" value="DGKtheta_RBD"/>
</dbReference>
<dbReference type="InterPro" id="IPR017438">
    <property type="entry name" value="ATP-NAD_kinase_N"/>
</dbReference>
<evidence type="ECO:0000256" key="15">
    <source>
        <dbReference type="RuleBase" id="RU361128"/>
    </source>
</evidence>
<keyword evidence="10" id="KW-0862">Zinc</keyword>
<dbReference type="InterPro" id="IPR020454">
    <property type="entry name" value="DAG/PE-bd"/>
</dbReference>
<dbReference type="CDD" id="cd20804">
    <property type="entry name" value="C1_DGKtheta_typeV_rpt2"/>
    <property type="match status" value="1"/>
</dbReference>
<dbReference type="SUPFAM" id="SSF111331">
    <property type="entry name" value="NAD kinase/diacylglycerol kinase-like"/>
    <property type="match status" value="1"/>
</dbReference>
<dbReference type="PROSITE" id="PS50081">
    <property type="entry name" value="ZF_DAG_PE_2"/>
    <property type="match status" value="2"/>
</dbReference>
<dbReference type="FunFam" id="3.30.60.20:FF:000053">
    <property type="entry name" value="Diacylglycerol kinase"/>
    <property type="match status" value="1"/>
</dbReference>
<accession>A0A3Q3D424</accession>
<feature type="compositionally biased region" description="Polar residues" evidence="16">
    <location>
        <begin position="859"/>
        <end position="868"/>
    </location>
</feature>
<sequence length="868" mass="96261">MADGSPARAESVDSSRNVTESPPGTKKRQQESCALGHSFKRVTLTKPTFCHHCSDFLWGLLGFLCEVCNLMCHEKCLKTLRSLCSSMAPSAVRIPVAHCFGPDTHKRRMCCVCRKQTEGNGALRCEVCELHVHADCAAFTCADCRFCHVDGTRQQDTFHHHWREGNLASGARCQLCRRSCGSSDVLAGMRCEWCGVTVRSAFLVAPQCTLGRLRRMLLHPSCVRLQSRNFSKHHCFRITETGDDCDGVDTSALASKDGQPATPEHGKQFLKVYDGDDGLRRGHFRLVSIVRATRNQEVLEAALRAFYLPDDPQHFQLQEVGGLERLHSDDVLNRNSGSLKDGGDAWMLRAKRGNAEVIKVYGGCVGVHFSPRSDHIVFYRRRRRLFCGHLYHMFRMCVRPWVFPQTSLWQMNQTRFYVAERRSQTVQVSLLIGGMPPLLSKEQYWKLVQEQLSHLADISHVYASQGAVALKLSCFAEAERVFMLAKDVTINDKSLTSLVIPDIQLSLLGDDVRPLLVFVNTKSGGLKGKDLLYAFRKILNPHQVFDLSNGGPLPGLHTFRDIPSFRVLVCGGDGTVGWVLGVLEALRHQLACREPPVGIVPLGTGNDLSRVLRWGPGYSGEDPSHILACVDEADEVLMDRWTILLDAQDLAENCADAILEAPKIVHMNNYFGVGIDAELSLDFHQAREDDPEKFTSRFHNKGVYVKVGLQKISATRSLHRELQLHVDGRQVALPNIEGLIFLNIPSWGSGADLWGSDADTRYNKQSVDDGLLEVVGVTGVVHMGQVQSGLRSGIRIAQGTYMRIALRKAFPVQVDGEPWLQPPGHIIISAAGPKVRMLRKSKHKHRKSAGGAKDGHPESSASSAGVPL</sequence>
<dbReference type="Proteomes" id="UP000264820">
    <property type="component" value="Unplaced"/>
</dbReference>
<organism evidence="19 20">
    <name type="scientific">Hippocampus comes</name>
    <name type="common">Tiger tail seahorse</name>
    <dbReference type="NCBI Taxonomy" id="109280"/>
    <lineage>
        <taxon>Eukaryota</taxon>
        <taxon>Metazoa</taxon>
        <taxon>Chordata</taxon>
        <taxon>Craniata</taxon>
        <taxon>Vertebrata</taxon>
        <taxon>Euteleostomi</taxon>
        <taxon>Actinopterygii</taxon>
        <taxon>Neopterygii</taxon>
        <taxon>Teleostei</taxon>
        <taxon>Neoteleostei</taxon>
        <taxon>Acanthomorphata</taxon>
        <taxon>Syngnathiaria</taxon>
        <taxon>Syngnathiformes</taxon>
        <taxon>Syngnathoidei</taxon>
        <taxon>Syngnathidae</taxon>
        <taxon>Hippocampus</taxon>
    </lineage>
</organism>
<keyword evidence="6" id="KW-0677">Repeat</keyword>
<feature type="compositionally biased region" description="Polar residues" evidence="16">
    <location>
        <begin position="12"/>
        <end position="22"/>
    </location>
</feature>
<dbReference type="SMART" id="SM00109">
    <property type="entry name" value="C1"/>
    <property type="match status" value="3"/>
</dbReference>
<evidence type="ECO:0000256" key="7">
    <source>
        <dbReference type="ARBA" id="ARBA00022741"/>
    </source>
</evidence>
<dbReference type="GO" id="GO:0007200">
    <property type="term" value="P:phospholipase C-activating G protein-coupled receptor signaling pathway"/>
    <property type="evidence" value="ECO:0007669"/>
    <property type="project" value="InterPro"/>
</dbReference>
<comment type="catalytic activity">
    <reaction evidence="14">
        <text>1,2-di-(9Z-octadecenoyl)-sn-glycerol + ATP = 1,2-di-(9Z-octadecenoyl)-sn-glycero-3-phosphate + ADP + H(+)</text>
        <dbReference type="Rhea" id="RHEA:40327"/>
        <dbReference type="ChEBI" id="CHEBI:15378"/>
        <dbReference type="ChEBI" id="CHEBI:30616"/>
        <dbReference type="ChEBI" id="CHEBI:52333"/>
        <dbReference type="ChEBI" id="CHEBI:74546"/>
        <dbReference type="ChEBI" id="CHEBI:456216"/>
    </reaction>
    <physiologicalReaction direction="left-to-right" evidence="14">
        <dbReference type="Rhea" id="RHEA:40328"/>
    </physiologicalReaction>
</comment>
<dbReference type="Pfam" id="PF00781">
    <property type="entry name" value="DAGK_cat"/>
    <property type="match status" value="1"/>
</dbReference>
<dbReference type="InterPro" id="IPR000756">
    <property type="entry name" value="Diacylglycerol_kin_accessory"/>
</dbReference>
<dbReference type="GO" id="GO:0016020">
    <property type="term" value="C:membrane"/>
    <property type="evidence" value="ECO:0007669"/>
    <property type="project" value="UniProtKB-SubCell"/>
</dbReference>
<evidence type="ECO:0000256" key="4">
    <source>
        <dbReference type="ARBA" id="ARBA00022679"/>
    </source>
</evidence>
<protein>
    <recommendedName>
        <fullName evidence="15">Diacylglycerol kinase</fullName>
        <shortName evidence="15">DAG kinase</shortName>
        <ecNumber evidence="15">2.7.1.107</ecNumber>
    </recommendedName>
</protein>
<dbReference type="InterPro" id="IPR000159">
    <property type="entry name" value="RA_dom"/>
</dbReference>
<dbReference type="FunFam" id="3.40.50.10330:FF:000012">
    <property type="entry name" value="Diacylglycerol kinase"/>
    <property type="match status" value="1"/>
</dbReference>
<keyword evidence="7 15" id="KW-0547">Nucleotide-binding</keyword>
<evidence type="ECO:0000256" key="3">
    <source>
        <dbReference type="ARBA" id="ARBA00009280"/>
    </source>
</evidence>
<feature type="domain" description="DAGKc" evidence="18">
    <location>
        <begin position="510"/>
        <end position="647"/>
    </location>
</feature>
<evidence type="ECO:0000256" key="16">
    <source>
        <dbReference type="SAM" id="MobiDB-lite"/>
    </source>
</evidence>
<dbReference type="Gene3D" id="2.60.200.40">
    <property type="match status" value="1"/>
</dbReference>
<evidence type="ECO:0000256" key="11">
    <source>
        <dbReference type="ARBA" id="ARBA00022840"/>
    </source>
</evidence>
<dbReference type="InterPro" id="IPR016064">
    <property type="entry name" value="NAD/diacylglycerol_kinase_sf"/>
</dbReference>
<evidence type="ECO:0000313" key="20">
    <source>
        <dbReference type="Proteomes" id="UP000264820"/>
    </source>
</evidence>
<evidence type="ECO:0000259" key="17">
    <source>
        <dbReference type="PROSITE" id="PS50081"/>
    </source>
</evidence>
<proteinExistence type="inferred from homology"/>
<dbReference type="Gene3D" id="3.40.50.10330">
    <property type="entry name" value="Probable inorganic polyphosphate/atp-NAD kinase, domain 1"/>
    <property type="match status" value="1"/>
</dbReference>
<reference evidence="19" key="1">
    <citation type="submission" date="2025-08" db="UniProtKB">
        <authorList>
            <consortium name="Ensembl"/>
        </authorList>
    </citation>
    <scope>IDENTIFICATION</scope>
</reference>
<dbReference type="EC" id="2.7.1.107" evidence="15"/>
<dbReference type="AlphaFoldDB" id="A0A3Q3D424"/>
<comment type="pathway">
    <text evidence="2">Lipid metabolism; glycerolipid metabolism.</text>
</comment>
<dbReference type="STRING" id="109280.ENSHCOP00000002079"/>
<evidence type="ECO:0000256" key="6">
    <source>
        <dbReference type="ARBA" id="ARBA00022737"/>
    </source>
</evidence>
<dbReference type="CDD" id="cd20803">
    <property type="entry name" value="C1_DGKtheta_typeV_rpt1"/>
    <property type="match status" value="1"/>
</dbReference>
<feature type="region of interest" description="Disordered" evidence="16">
    <location>
        <begin position="1"/>
        <end position="32"/>
    </location>
</feature>
<evidence type="ECO:0000256" key="8">
    <source>
        <dbReference type="ARBA" id="ARBA00022771"/>
    </source>
</evidence>
<feature type="region of interest" description="Disordered" evidence="16">
    <location>
        <begin position="838"/>
        <end position="868"/>
    </location>
</feature>
<evidence type="ECO:0000256" key="9">
    <source>
        <dbReference type="ARBA" id="ARBA00022777"/>
    </source>
</evidence>
<dbReference type="Pfam" id="PF00609">
    <property type="entry name" value="DAGK_acc"/>
    <property type="match status" value="1"/>
</dbReference>
<keyword evidence="5" id="KW-0479">Metal-binding</keyword>
<reference evidence="19" key="2">
    <citation type="submission" date="2025-09" db="UniProtKB">
        <authorList>
            <consortium name="Ensembl"/>
        </authorList>
    </citation>
    <scope>IDENTIFICATION</scope>
</reference>
<evidence type="ECO:0000256" key="10">
    <source>
        <dbReference type="ARBA" id="ARBA00022833"/>
    </source>
</evidence>
<evidence type="ECO:0000256" key="5">
    <source>
        <dbReference type="ARBA" id="ARBA00022723"/>
    </source>
</evidence>
<dbReference type="SMART" id="SM00046">
    <property type="entry name" value="DAGKc"/>
    <property type="match status" value="1"/>
</dbReference>
<feature type="domain" description="Phorbol-ester/DAG-type" evidence="17">
    <location>
        <begin position="36"/>
        <end position="84"/>
    </location>
</feature>
<dbReference type="SMART" id="SM00045">
    <property type="entry name" value="DAGKa"/>
    <property type="match status" value="1"/>
</dbReference>
<dbReference type="PANTHER" id="PTHR11255">
    <property type="entry name" value="DIACYLGLYCEROL KINASE"/>
    <property type="match status" value="1"/>
</dbReference>
<dbReference type="FunFam" id="2.60.200.40:FF:000004">
    <property type="entry name" value="Diacylglycerol kinase"/>
    <property type="match status" value="1"/>
</dbReference>
<dbReference type="Pfam" id="PF00130">
    <property type="entry name" value="C1_1"/>
    <property type="match status" value="2"/>
</dbReference>
<dbReference type="Pfam" id="PF24099">
    <property type="entry name" value="RBD_DGKtheta"/>
    <property type="match status" value="1"/>
</dbReference>